<keyword evidence="12" id="KW-1185">Reference proteome</keyword>
<dbReference type="PANTHER" id="PTHR38035:SF1">
    <property type="entry name" value="ANCILLARY SECYEG TRANSLOCON SUBUNIT"/>
    <property type="match status" value="1"/>
</dbReference>
<sequence>MSYETDDEKVEAIKTWWKENGVAIVMGIAIGLGAIVGWRYWGDYRDSVAGQGSAVFDQVLSNAATGQTEAVVTQARMLSDEFASTPYAALGALVEAKALYESGQAESAMTALTGVIAAAPDPALARIAALRLARIQVAEGRLDEAAKTVADHDTSPEFAGDFAAVRGDIAAARGDTVAARAAYEQAIAEGTGFSQLIRLKLDNLPAAG</sequence>
<evidence type="ECO:0000313" key="12">
    <source>
        <dbReference type="Proteomes" id="UP000198816"/>
    </source>
</evidence>
<dbReference type="InterPro" id="IPR018704">
    <property type="entry name" value="SecYEG/CpoB_TPR"/>
</dbReference>
<dbReference type="OrthoDB" id="9789675at2"/>
<dbReference type="RefSeq" id="WP_093031549.1">
    <property type="nucleotide sequence ID" value="NZ_FNNZ01000009.1"/>
</dbReference>
<dbReference type="PANTHER" id="PTHR38035">
    <property type="entry name" value="UPF0070 PROTEIN YFGM"/>
    <property type="match status" value="1"/>
</dbReference>
<evidence type="ECO:0000313" key="11">
    <source>
        <dbReference type="EMBL" id="SDW82513.1"/>
    </source>
</evidence>
<proteinExistence type="inferred from homology"/>
<comment type="similarity">
    <text evidence="7">Belongs to the YfgM family.</text>
</comment>
<evidence type="ECO:0000259" key="10">
    <source>
        <dbReference type="Pfam" id="PF09976"/>
    </source>
</evidence>
<gene>
    <name evidence="11" type="ORF">SAMN05421783_10960</name>
</gene>
<evidence type="ECO:0000256" key="6">
    <source>
        <dbReference type="ARBA" id="ARBA00023186"/>
    </source>
</evidence>
<keyword evidence="2" id="KW-1003">Cell membrane</keyword>
<dbReference type="EMBL" id="FNNZ01000009">
    <property type="protein sequence ID" value="SDW82513.1"/>
    <property type="molecule type" value="Genomic_DNA"/>
</dbReference>
<reference evidence="12" key="1">
    <citation type="submission" date="2016-10" db="EMBL/GenBank/DDBJ databases">
        <authorList>
            <person name="Varghese N."/>
            <person name="Submissions S."/>
        </authorList>
    </citation>
    <scope>NUCLEOTIDE SEQUENCE [LARGE SCALE GENOMIC DNA]</scope>
    <source>
        <strain evidence="12">DSM 217</strain>
    </source>
</reference>
<dbReference type="STRING" id="1058.SAMN05421783_10960"/>
<evidence type="ECO:0000256" key="4">
    <source>
        <dbReference type="ARBA" id="ARBA00022989"/>
    </source>
</evidence>
<dbReference type="Pfam" id="PF09976">
    <property type="entry name" value="TPR_21"/>
    <property type="match status" value="1"/>
</dbReference>
<keyword evidence="4 9" id="KW-1133">Transmembrane helix</keyword>
<evidence type="ECO:0000256" key="5">
    <source>
        <dbReference type="ARBA" id="ARBA00023136"/>
    </source>
</evidence>
<dbReference type="InterPro" id="IPR026039">
    <property type="entry name" value="YfgM"/>
</dbReference>
<evidence type="ECO:0000256" key="8">
    <source>
        <dbReference type="ARBA" id="ARBA00024235"/>
    </source>
</evidence>
<dbReference type="InterPro" id="IPR011990">
    <property type="entry name" value="TPR-like_helical_dom_sf"/>
</dbReference>
<keyword evidence="3 9" id="KW-0812">Transmembrane</keyword>
<accession>A0A1H2WPC0</accession>
<evidence type="ECO:0000256" key="2">
    <source>
        <dbReference type="ARBA" id="ARBA00022475"/>
    </source>
</evidence>
<dbReference type="Gene3D" id="1.25.40.10">
    <property type="entry name" value="Tetratricopeptide repeat domain"/>
    <property type="match status" value="1"/>
</dbReference>
<evidence type="ECO:0000256" key="9">
    <source>
        <dbReference type="SAM" id="Phobius"/>
    </source>
</evidence>
<dbReference type="GO" id="GO:0005886">
    <property type="term" value="C:plasma membrane"/>
    <property type="evidence" value="ECO:0007669"/>
    <property type="project" value="UniProtKB-SubCell"/>
</dbReference>
<keyword evidence="5 9" id="KW-0472">Membrane</keyword>
<evidence type="ECO:0000256" key="7">
    <source>
        <dbReference type="ARBA" id="ARBA00024197"/>
    </source>
</evidence>
<dbReference type="PIRSF" id="PIRSF006170">
    <property type="entry name" value="YfgM"/>
    <property type="match status" value="1"/>
</dbReference>
<evidence type="ECO:0000256" key="3">
    <source>
        <dbReference type="ARBA" id="ARBA00022692"/>
    </source>
</evidence>
<feature type="domain" description="Ancillary SecYEG translocon subunit/Cell division coordinator CpoB TPR" evidence="10">
    <location>
        <begin position="14"/>
        <end position="205"/>
    </location>
</feature>
<comment type="subcellular location">
    <subcellularLocation>
        <location evidence="1">Cell membrane</location>
        <topology evidence="1">Single-pass type II membrane protein</topology>
    </subcellularLocation>
</comment>
<evidence type="ECO:0000256" key="1">
    <source>
        <dbReference type="ARBA" id="ARBA00004401"/>
    </source>
</evidence>
<organism evidence="11 12">
    <name type="scientific">Thiocapsa roseopersicina</name>
    <dbReference type="NCBI Taxonomy" id="1058"/>
    <lineage>
        <taxon>Bacteria</taxon>
        <taxon>Pseudomonadati</taxon>
        <taxon>Pseudomonadota</taxon>
        <taxon>Gammaproteobacteria</taxon>
        <taxon>Chromatiales</taxon>
        <taxon>Chromatiaceae</taxon>
        <taxon>Thiocapsa</taxon>
    </lineage>
</organism>
<dbReference type="SUPFAM" id="SSF48452">
    <property type="entry name" value="TPR-like"/>
    <property type="match status" value="1"/>
</dbReference>
<dbReference type="AlphaFoldDB" id="A0A1H2WPC0"/>
<feature type="transmembrane region" description="Helical" evidence="9">
    <location>
        <begin position="21"/>
        <end position="41"/>
    </location>
</feature>
<dbReference type="Proteomes" id="UP000198816">
    <property type="component" value="Unassembled WGS sequence"/>
</dbReference>
<name>A0A1H2WPC0_THIRO</name>
<keyword evidence="6" id="KW-0143">Chaperone</keyword>
<protein>
    <recommendedName>
        <fullName evidence="8">Ancillary SecYEG translocon subunit</fullName>
    </recommendedName>
</protein>
<dbReference type="GO" id="GO:0044877">
    <property type="term" value="F:protein-containing complex binding"/>
    <property type="evidence" value="ECO:0007669"/>
    <property type="project" value="InterPro"/>
</dbReference>